<protein>
    <submittedName>
        <fullName evidence="1">Uncharacterized protein</fullName>
    </submittedName>
</protein>
<gene>
    <name evidence="1" type="ORF">CPUR_05148</name>
</gene>
<reference evidence="1 2" key="1">
    <citation type="journal article" date="2013" name="PLoS Genet.">
        <title>Plant-symbiotic fungi as chemical engineers: Multi-genome analysis of the Clavicipitaceae reveals dynamics of alkaloid loci.</title>
        <authorList>
            <person name="Schardl C.L."/>
            <person name="Young C.A."/>
            <person name="Hesse U."/>
            <person name="Amyotte S.G."/>
            <person name="Andreeva K."/>
            <person name="Calie P.J."/>
            <person name="Fleetwood D.J."/>
            <person name="Haws D.C."/>
            <person name="Moore N."/>
            <person name="Oeser B."/>
            <person name="Panaccione D.G."/>
            <person name="Schweri K.K."/>
            <person name="Voisey C.R."/>
            <person name="Farman M.L."/>
            <person name="Jaromczyk J.W."/>
            <person name="Roe B.A."/>
            <person name="O'Sullivan D.M."/>
            <person name="Scott B."/>
            <person name="Tudzynski P."/>
            <person name="An Z."/>
            <person name="Arnaoudova E.G."/>
            <person name="Bullock C.T."/>
            <person name="Charlton N.D."/>
            <person name="Chen L."/>
            <person name="Cox M."/>
            <person name="Dinkins R.D."/>
            <person name="Florea S."/>
            <person name="Glenn A.E."/>
            <person name="Gordon A."/>
            <person name="Gueldener U."/>
            <person name="Harris D.R."/>
            <person name="Hollin W."/>
            <person name="Jaromczyk J."/>
            <person name="Johnson R.D."/>
            <person name="Khan A.K."/>
            <person name="Leistner E."/>
            <person name="Leuchtmann A."/>
            <person name="Li C."/>
            <person name="Liu J."/>
            <person name="Liu J."/>
            <person name="Liu M."/>
            <person name="Mace W."/>
            <person name="Machado C."/>
            <person name="Nagabhyru P."/>
            <person name="Pan J."/>
            <person name="Schmid J."/>
            <person name="Sugawara K."/>
            <person name="Steiner U."/>
            <person name="Takach J.E."/>
            <person name="Tanaka E."/>
            <person name="Webb J.S."/>
            <person name="Wilson E.V."/>
            <person name="Wiseman J.L."/>
            <person name="Yoshida R."/>
            <person name="Zeng Z."/>
        </authorList>
    </citation>
    <scope>NUCLEOTIDE SEQUENCE [LARGE SCALE GENOMIC DNA]</scope>
    <source>
        <strain evidence="1 2">20.1</strain>
    </source>
</reference>
<evidence type="ECO:0000313" key="1">
    <source>
        <dbReference type="EMBL" id="CCE31297.1"/>
    </source>
</evidence>
<organism evidence="1 2">
    <name type="scientific">Claviceps purpurea (strain 20.1)</name>
    <name type="common">Ergot fungus</name>
    <name type="synonym">Sphacelia segetum</name>
    <dbReference type="NCBI Taxonomy" id="1111077"/>
    <lineage>
        <taxon>Eukaryota</taxon>
        <taxon>Fungi</taxon>
        <taxon>Dikarya</taxon>
        <taxon>Ascomycota</taxon>
        <taxon>Pezizomycotina</taxon>
        <taxon>Sordariomycetes</taxon>
        <taxon>Hypocreomycetidae</taxon>
        <taxon>Hypocreales</taxon>
        <taxon>Clavicipitaceae</taxon>
        <taxon>Claviceps</taxon>
    </lineage>
</organism>
<name>M1VWH8_CLAP2</name>
<dbReference type="HOGENOM" id="CLU_2996369_0_0_1"/>
<proteinExistence type="predicted"/>
<dbReference type="VEuPathDB" id="FungiDB:CPUR_05148"/>
<dbReference type="EMBL" id="CAGA01000029">
    <property type="protein sequence ID" value="CCE31297.1"/>
    <property type="molecule type" value="Genomic_DNA"/>
</dbReference>
<evidence type="ECO:0000313" key="2">
    <source>
        <dbReference type="Proteomes" id="UP000016801"/>
    </source>
</evidence>
<sequence>MAGEGTNFQALLDVLASSPPPNGKLENAALSTTTSFDVDADVDGACSSTVLLVRGRK</sequence>
<accession>M1VWH8</accession>
<dbReference type="Proteomes" id="UP000016801">
    <property type="component" value="Unassembled WGS sequence"/>
</dbReference>
<dbReference type="AlphaFoldDB" id="M1VWH8"/>
<comment type="caution">
    <text evidence="1">The sequence shown here is derived from an EMBL/GenBank/DDBJ whole genome shotgun (WGS) entry which is preliminary data.</text>
</comment>
<keyword evidence="2" id="KW-1185">Reference proteome</keyword>